<evidence type="ECO:0000313" key="9">
    <source>
        <dbReference type="Proteomes" id="UP000712007"/>
    </source>
</evidence>
<dbReference type="InterPro" id="IPR023214">
    <property type="entry name" value="HAD_sf"/>
</dbReference>
<dbReference type="Proteomes" id="UP000712007">
    <property type="component" value="Unassembled WGS sequence"/>
</dbReference>
<dbReference type="Gene3D" id="3.40.50.1000">
    <property type="entry name" value="HAD superfamily/HAD-like"/>
    <property type="match status" value="1"/>
</dbReference>
<dbReference type="Pfam" id="PF08282">
    <property type="entry name" value="Hydrolase_3"/>
    <property type="match status" value="1"/>
</dbReference>
<feature type="binding site" evidence="7">
    <location>
        <position position="18"/>
    </location>
    <ligand>
        <name>Mg(2+)</name>
        <dbReference type="ChEBI" id="CHEBI:18420"/>
    </ligand>
</feature>
<dbReference type="PIRSF" id="PIRSF006118">
    <property type="entry name" value="KDO8-P_Ptase"/>
    <property type="match status" value="1"/>
</dbReference>
<dbReference type="NCBIfam" id="TIGR01670">
    <property type="entry name" value="KdsC-phosphatas"/>
    <property type="match status" value="1"/>
</dbReference>
<evidence type="ECO:0000256" key="7">
    <source>
        <dbReference type="PIRSR" id="PIRSR006118-2"/>
    </source>
</evidence>
<dbReference type="GO" id="GO:0016788">
    <property type="term" value="F:hydrolase activity, acting on ester bonds"/>
    <property type="evidence" value="ECO:0007669"/>
    <property type="project" value="InterPro"/>
</dbReference>
<dbReference type="FunFam" id="3.40.50.1000:FF:000029">
    <property type="entry name" value="3-deoxy-D-manno-octulosonate 8-phosphate phosphatase KdsC"/>
    <property type="match status" value="1"/>
</dbReference>
<dbReference type="SFLD" id="SFLDG01136">
    <property type="entry name" value="C1.6:_Phosphoserine_Phosphatas"/>
    <property type="match status" value="1"/>
</dbReference>
<dbReference type="SFLD" id="SFLDS00003">
    <property type="entry name" value="Haloacid_Dehalogenase"/>
    <property type="match status" value="1"/>
</dbReference>
<evidence type="ECO:0000256" key="4">
    <source>
        <dbReference type="ARBA" id="ARBA00022723"/>
    </source>
</evidence>
<evidence type="ECO:0000256" key="2">
    <source>
        <dbReference type="ARBA" id="ARBA00005893"/>
    </source>
</evidence>
<dbReference type="InterPro" id="IPR036412">
    <property type="entry name" value="HAD-like_sf"/>
</dbReference>
<dbReference type="AlphaFoldDB" id="A0A940IEU4"/>
<feature type="binding site" evidence="7">
    <location>
        <position position="111"/>
    </location>
    <ligand>
        <name>Mg(2+)</name>
        <dbReference type="ChEBI" id="CHEBI:18420"/>
    </ligand>
</feature>
<protein>
    <submittedName>
        <fullName evidence="8">HAD hydrolase family protein</fullName>
    </submittedName>
</protein>
<comment type="similarity">
    <text evidence="2">Belongs to the KdsC family.</text>
</comment>
<evidence type="ECO:0000256" key="3">
    <source>
        <dbReference type="ARBA" id="ARBA00011881"/>
    </source>
</evidence>
<sequence length="175" mass="19265">MDINFKEYLQKIKAFAFDVDGVLSSDCIPLSESGDPMRMVNIKDGYALNLAVKLGYPVAIITGGRTEAVRRRFAALGIKEIYLGAHTKTVQFGEFIGKYGLTAEEVLYMGDDIPDYDVMRMAGLATCPADAAPEIKAIAHYVSDRRGGMGCGRDVIEQVLKAQGRWMADREAFGW</sequence>
<dbReference type="PANTHER" id="PTHR21485">
    <property type="entry name" value="HAD SUPERFAMILY MEMBERS CMAS AND KDSC"/>
    <property type="match status" value="1"/>
</dbReference>
<dbReference type="SUPFAM" id="SSF56784">
    <property type="entry name" value="HAD-like"/>
    <property type="match status" value="1"/>
</dbReference>
<evidence type="ECO:0000256" key="5">
    <source>
        <dbReference type="ARBA" id="ARBA00022801"/>
    </source>
</evidence>
<proteinExistence type="inferred from homology"/>
<dbReference type="InterPro" id="IPR010023">
    <property type="entry name" value="KdsC_fam"/>
</dbReference>
<keyword evidence="5 8" id="KW-0378">Hydrolase</keyword>
<keyword evidence="4 7" id="KW-0479">Metal-binding</keyword>
<dbReference type="SFLD" id="SFLDG01138">
    <property type="entry name" value="C1.6.2:_Deoxy-d-mannose-octulo"/>
    <property type="match status" value="1"/>
</dbReference>
<accession>A0A940IEU4</accession>
<feature type="binding site" evidence="7">
    <location>
        <position position="20"/>
    </location>
    <ligand>
        <name>substrate</name>
    </ligand>
</feature>
<dbReference type="GO" id="GO:0046872">
    <property type="term" value="F:metal ion binding"/>
    <property type="evidence" value="ECO:0007669"/>
    <property type="project" value="UniProtKB-KW"/>
</dbReference>
<evidence type="ECO:0000256" key="1">
    <source>
        <dbReference type="ARBA" id="ARBA00001946"/>
    </source>
</evidence>
<dbReference type="PANTHER" id="PTHR21485:SF3">
    <property type="entry name" value="N-ACYLNEURAMINATE CYTIDYLYLTRANSFERASE"/>
    <property type="match status" value="1"/>
</dbReference>
<dbReference type="InterPro" id="IPR050793">
    <property type="entry name" value="CMP-NeuNAc_synthase"/>
</dbReference>
<dbReference type="GO" id="GO:0008781">
    <property type="term" value="F:N-acylneuraminate cytidylyltransferase activity"/>
    <property type="evidence" value="ECO:0007669"/>
    <property type="project" value="TreeGrafter"/>
</dbReference>
<comment type="cofactor">
    <cofactor evidence="1 7">
        <name>Mg(2+)</name>
        <dbReference type="ChEBI" id="CHEBI:18420"/>
    </cofactor>
</comment>
<dbReference type="EMBL" id="JADIMV010000071">
    <property type="protein sequence ID" value="MBO8439846.1"/>
    <property type="molecule type" value="Genomic_DNA"/>
</dbReference>
<evidence type="ECO:0000313" key="8">
    <source>
        <dbReference type="EMBL" id="MBO8439846.1"/>
    </source>
</evidence>
<comment type="caution">
    <text evidence="8">The sequence shown here is derived from an EMBL/GenBank/DDBJ whole genome shotgun (WGS) entry which is preliminary data.</text>
</comment>
<reference evidence="8" key="2">
    <citation type="journal article" date="2021" name="PeerJ">
        <title>Extensive microbial diversity within the chicken gut microbiome revealed by metagenomics and culture.</title>
        <authorList>
            <person name="Gilroy R."/>
            <person name="Ravi A."/>
            <person name="Getino M."/>
            <person name="Pursley I."/>
            <person name="Horton D.L."/>
            <person name="Alikhan N.F."/>
            <person name="Baker D."/>
            <person name="Gharbi K."/>
            <person name="Hall N."/>
            <person name="Watson M."/>
            <person name="Adriaenssens E.M."/>
            <person name="Foster-Nyarko E."/>
            <person name="Jarju S."/>
            <person name="Secka A."/>
            <person name="Antonio M."/>
            <person name="Oren A."/>
            <person name="Chaudhuri R.R."/>
            <person name="La Ragione R."/>
            <person name="Hildebrand F."/>
            <person name="Pallen M.J."/>
        </authorList>
    </citation>
    <scope>NUCLEOTIDE SEQUENCE</scope>
    <source>
        <strain evidence="8">3924</strain>
    </source>
</reference>
<gene>
    <name evidence="8" type="ORF">IAC51_04270</name>
</gene>
<reference evidence="8" key="1">
    <citation type="submission" date="2020-10" db="EMBL/GenBank/DDBJ databases">
        <authorList>
            <person name="Gilroy R."/>
        </authorList>
    </citation>
    <scope>NUCLEOTIDE SEQUENCE</scope>
    <source>
        <strain evidence="8">3924</strain>
    </source>
</reference>
<comment type="subunit">
    <text evidence="3">Homotetramer.</text>
</comment>
<organism evidence="8 9">
    <name type="scientific">Candidatus Aphodosoma intestinipullorum</name>
    <dbReference type="NCBI Taxonomy" id="2840674"/>
    <lineage>
        <taxon>Bacteria</taxon>
        <taxon>Pseudomonadati</taxon>
        <taxon>Bacteroidota</taxon>
        <taxon>Bacteroidia</taxon>
        <taxon>Bacteroidales</taxon>
        <taxon>Candidatus Aphodosoma</taxon>
    </lineage>
</organism>
<keyword evidence="6 7" id="KW-0460">Magnesium</keyword>
<evidence type="ECO:0000256" key="6">
    <source>
        <dbReference type="ARBA" id="ARBA00022842"/>
    </source>
</evidence>
<name>A0A940IEU4_9BACT</name>